<sequence length="65" mass="7060">MGFTKDQEKILSSAGYSKSQLDSNKWINGSHSAKASDGGSVTWNTDKQTWNGSGMSNTSFRNKAK</sequence>
<keyword evidence="3" id="KW-1185">Reference proteome</keyword>
<feature type="region of interest" description="Disordered" evidence="1">
    <location>
        <begin position="20"/>
        <end position="65"/>
    </location>
</feature>
<dbReference type="RefSeq" id="WP_078350694.1">
    <property type="nucleotide sequence ID" value="NZ_MBTF01000036.1"/>
</dbReference>
<organism evidence="2 3">
    <name type="scientific">Mucilaginibacter pedocola</name>
    <dbReference type="NCBI Taxonomy" id="1792845"/>
    <lineage>
        <taxon>Bacteria</taxon>
        <taxon>Pseudomonadati</taxon>
        <taxon>Bacteroidota</taxon>
        <taxon>Sphingobacteriia</taxon>
        <taxon>Sphingobacteriales</taxon>
        <taxon>Sphingobacteriaceae</taxon>
        <taxon>Mucilaginibacter</taxon>
    </lineage>
</organism>
<dbReference type="STRING" id="1792845.BC343_14960"/>
<dbReference type="AlphaFoldDB" id="A0A1S9P991"/>
<evidence type="ECO:0000313" key="2">
    <source>
        <dbReference type="EMBL" id="OOQ57397.1"/>
    </source>
</evidence>
<comment type="caution">
    <text evidence="2">The sequence shown here is derived from an EMBL/GenBank/DDBJ whole genome shotgun (WGS) entry which is preliminary data.</text>
</comment>
<dbReference type="EMBL" id="MBTF01000036">
    <property type="protein sequence ID" value="OOQ57397.1"/>
    <property type="molecule type" value="Genomic_DNA"/>
</dbReference>
<accession>A0A1S9P991</accession>
<proteinExistence type="predicted"/>
<evidence type="ECO:0000256" key="1">
    <source>
        <dbReference type="SAM" id="MobiDB-lite"/>
    </source>
</evidence>
<dbReference type="Proteomes" id="UP000189739">
    <property type="component" value="Unassembled WGS sequence"/>
</dbReference>
<protein>
    <submittedName>
        <fullName evidence="2">Uncharacterized protein</fullName>
    </submittedName>
</protein>
<gene>
    <name evidence="2" type="ORF">BC343_14960</name>
</gene>
<name>A0A1S9P991_9SPHI</name>
<reference evidence="2 3" key="1">
    <citation type="submission" date="2016-07" db="EMBL/GenBank/DDBJ databases">
        <title>Genomic analysis of zinc-resistant bacterium Mucilaginibacter pedocola TBZ30.</title>
        <authorList>
            <person name="Huang J."/>
            <person name="Tang J."/>
        </authorList>
    </citation>
    <scope>NUCLEOTIDE SEQUENCE [LARGE SCALE GENOMIC DNA]</scope>
    <source>
        <strain evidence="2 3">TBZ30</strain>
    </source>
</reference>
<evidence type="ECO:0000313" key="3">
    <source>
        <dbReference type="Proteomes" id="UP000189739"/>
    </source>
</evidence>